<accession>F0S3P0</accession>
<evidence type="ECO:0000256" key="2">
    <source>
        <dbReference type="ARBA" id="ARBA00005426"/>
    </source>
</evidence>
<gene>
    <name evidence="11" type="ordered locus">Dester_0821</name>
</gene>
<dbReference type="OrthoDB" id="9786032at2"/>
<evidence type="ECO:0000256" key="8">
    <source>
        <dbReference type="ARBA" id="ARBA00030781"/>
    </source>
</evidence>
<dbReference type="HOGENOM" id="CLU_153736_0_0_0"/>
<keyword evidence="12" id="KW-1185">Reference proteome</keyword>
<comment type="similarity">
    <text evidence="2">Belongs to the MoaE family.</text>
</comment>
<name>F0S3P0_DESTD</name>
<evidence type="ECO:0000256" key="9">
    <source>
        <dbReference type="ARBA" id="ARBA00032474"/>
    </source>
</evidence>
<sequence length="120" mass="13764">MRSSVDKLLEEIKKNSNPENLGMVLVHNGIVREISRTGKKIKEMELSFDEEKLKKVVSEFEKKKGIEAIKVWINKGRLKIGDDIMVVIVAGKFRKDVVPVFEELLSKIKEEVVVEKEIQS</sequence>
<dbReference type="GO" id="GO:0006777">
    <property type="term" value="P:Mo-molybdopterin cofactor biosynthetic process"/>
    <property type="evidence" value="ECO:0007669"/>
    <property type="project" value="InterPro"/>
</dbReference>
<evidence type="ECO:0000256" key="10">
    <source>
        <dbReference type="ARBA" id="ARBA00049878"/>
    </source>
</evidence>
<dbReference type="Proteomes" id="UP000007102">
    <property type="component" value="Chromosome"/>
</dbReference>
<evidence type="ECO:0000313" key="12">
    <source>
        <dbReference type="Proteomes" id="UP000007102"/>
    </source>
</evidence>
<reference evidence="12" key="2">
    <citation type="submission" date="2011-02" db="EMBL/GenBank/DDBJ databases">
        <title>The complete genome of Desulfurobacterium thermolithotrophum DSM 11699.</title>
        <authorList>
            <consortium name="US DOE Joint Genome Institute (JGI-PGF)"/>
            <person name="Lucas S."/>
            <person name="Copeland A."/>
            <person name="Lapidus A."/>
            <person name="Bruce D."/>
            <person name="Goodwin L."/>
            <person name="Pitluck S."/>
            <person name="Kyrpides N."/>
            <person name="Mavromatis K."/>
            <person name="Pagani I."/>
            <person name="Ivanova N."/>
            <person name="Mikhailova N."/>
            <person name="Daligault H."/>
            <person name="Detter J.C."/>
            <person name="Tapia R."/>
            <person name="Han C."/>
            <person name="Land M."/>
            <person name="Hauser L."/>
            <person name="Markowitz V."/>
            <person name="Cheng J.-F."/>
            <person name="Hugenholtz P."/>
            <person name="Woyke T."/>
            <person name="Wu D."/>
            <person name="Spring S."/>
            <person name="Brambilla E."/>
            <person name="Klenk H.-P."/>
            <person name="Eisen J.A."/>
        </authorList>
    </citation>
    <scope>NUCLEOTIDE SEQUENCE [LARGE SCALE GENOMIC DNA]</scope>
    <source>
        <strain evidence="12">DSM 11699 / BSA</strain>
    </source>
</reference>
<comment type="catalytic activity">
    <reaction evidence="10">
        <text>2 [molybdopterin-synthase sulfur-carrier protein]-C-terminal-Gly-aminoethanethioate + cyclic pyranopterin phosphate + H2O = molybdopterin + 2 [molybdopterin-synthase sulfur-carrier protein]-C-terminal Gly-Gly + 2 H(+)</text>
        <dbReference type="Rhea" id="RHEA:26333"/>
        <dbReference type="Rhea" id="RHEA-COMP:12202"/>
        <dbReference type="Rhea" id="RHEA-COMP:19907"/>
        <dbReference type="ChEBI" id="CHEBI:15377"/>
        <dbReference type="ChEBI" id="CHEBI:15378"/>
        <dbReference type="ChEBI" id="CHEBI:58698"/>
        <dbReference type="ChEBI" id="CHEBI:59648"/>
        <dbReference type="ChEBI" id="CHEBI:90778"/>
        <dbReference type="ChEBI" id="CHEBI:232372"/>
        <dbReference type="EC" id="2.8.1.12"/>
    </reaction>
</comment>
<evidence type="ECO:0000256" key="4">
    <source>
        <dbReference type="ARBA" id="ARBA00013858"/>
    </source>
</evidence>
<dbReference type="GO" id="GO:0030366">
    <property type="term" value="F:molybdopterin synthase activity"/>
    <property type="evidence" value="ECO:0007669"/>
    <property type="project" value="UniProtKB-EC"/>
</dbReference>
<dbReference type="RefSeq" id="WP_013638416.1">
    <property type="nucleotide sequence ID" value="NC_015185.1"/>
</dbReference>
<dbReference type="KEGG" id="dte:Dester_0821"/>
<reference evidence="11 12" key="1">
    <citation type="journal article" date="2011" name="Stand. Genomic Sci.">
        <title>Complete genome sequence of the thermophilic sulfur-reducer Desulfurobacterium thermolithotrophum type strain (BSA(T)) from a deep-sea hydrothermal vent.</title>
        <authorList>
            <person name="Goker M."/>
            <person name="Daligault H."/>
            <person name="Mwirichia R."/>
            <person name="Lapidus A."/>
            <person name="Lucas S."/>
            <person name="Deshpande S."/>
            <person name="Pagani I."/>
            <person name="Tapia R."/>
            <person name="Cheng J.F."/>
            <person name="Goodwin L."/>
            <person name="Pitluck S."/>
            <person name="Liolios K."/>
            <person name="Ivanova N."/>
            <person name="Mavromatis K."/>
            <person name="Mikhailova N."/>
            <person name="Pati A."/>
            <person name="Chen A."/>
            <person name="Palaniappan K."/>
            <person name="Han C."/>
            <person name="Land M."/>
            <person name="Hauser L."/>
            <person name="Pan C."/>
            <person name="Brambilla E.M."/>
            <person name="Rohde M."/>
            <person name="Spring S."/>
            <person name="Sikorski J."/>
            <person name="Wirth R."/>
            <person name="Detter J.C."/>
            <person name="Woyke T."/>
            <person name="Bristow J."/>
            <person name="Eisen J.A."/>
            <person name="Markowitz V."/>
            <person name="Hugenholtz P."/>
            <person name="Kyrpides N.C."/>
            <person name="Klenk H.P."/>
        </authorList>
    </citation>
    <scope>NUCLEOTIDE SEQUENCE [LARGE SCALE GENOMIC DNA]</scope>
    <source>
        <strain evidence="12">DSM 11699 / BSA</strain>
    </source>
</reference>
<dbReference type="STRING" id="868864.Dester_0821"/>
<evidence type="ECO:0000256" key="3">
    <source>
        <dbReference type="ARBA" id="ARBA00011950"/>
    </source>
</evidence>
<dbReference type="Gene3D" id="3.90.1170.40">
    <property type="entry name" value="Molybdopterin biosynthesis MoaE subunit"/>
    <property type="match status" value="1"/>
</dbReference>
<dbReference type="eggNOG" id="COG0314">
    <property type="taxonomic scope" value="Bacteria"/>
</dbReference>
<dbReference type="Pfam" id="PF02391">
    <property type="entry name" value="MoaE"/>
    <property type="match status" value="1"/>
</dbReference>
<proteinExistence type="inferred from homology"/>
<protein>
    <recommendedName>
        <fullName evidence="4">Molybdopterin synthase catalytic subunit</fullName>
        <ecNumber evidence="3">2.8.1.12</ecNumber>
    </recommendedName>
    <alternativeName>
        <fullName evidence="8">MPT synthase subunit 2</fullName>
    </alternativeName>
    <alternativeName>
        <fullName evidence="6">Molybdenum cofactor biosynthesis protein E</fullName>
    </alternativeName>
    <alternativeName>
        <fullName evidence="7">Molybdopterin-converting factor large subunit</fullName>
    </alternativeName>
    <alternativeName>
        <fullName evidence="9">Molybdopterin-converting factor subunit 2</fullName>
    </alternativeName>
</protein>
<evidence type="ECO:0000256" key="7">
    <source>
        <dbReference type="ARBA" id="ARBA00030407"/>
    </source>
</evidence>
<dbReference type="SUPFAM" id="SSF54690">
    <property type="entry name" value="Molybdopterin synthase subunit MoaE"/>
    <property type="match status" value="1"/>
</dbReference>
<dbReference type="InterPro" id="IPR036563">
    <property type="entry name" value="MoaE_sf"/>
</dbReference>
<dbReference type="InterPro" id="IPR003448">
    <property type="entry name" value="Mopterin_biosynth_MoaE"/>
</dbReference>
<dbReference type="EC" id="2.8.1.12" evidence="3"/>
<evidence type="ECO:0000256" key="6">
    <source>
        <dbReference type="ARBA" id="ARBA00029745"/>
    </source>
</evidence>
<organism evidence="11 12">
    <name type="scientific">Desulfurobacterium thermolithotrophum (strain DSM 11699 / BSA)</name>
    <dbReference type="NCBI Taxonomy" id="868864"/>
    <lineage>
        <taxon>Bacteria</taxon>
        <taxon>Pseudomonadati</taxon>
        <taxon>Aquificota</taxon>
        <taxon>Aquificia</taxon>
        <taxon>Desulfurobacteriales</taxon>
        <taxon>Desulfurobacteriaceae</taxon>
        <taxon>Desulfurobacterium</taxon>
    </lineage>
</organism>
<evidence type="ECO:0000313" key="11">
    <source>
        <dbReference type="EMBL" id="ADY73462.1"/>
    </source>
</evidence>
<evidence type="ECO:0000256" key="1">
    <source>
        <dbReference type="ARBA" id="ARBA00005046"/>
    </source>
</evidence>
<comment type="subunit">
    <text evidence="5">Heterotetramer of 2 MoaD subunits and 2 MoaE subunits. Also stable as homodimer. The enzyme changes between these two forms during catalysis.</text>
</comment>
<comment type="pathway">
    <text evidence="1">Cofactor biosynthesis; molybdopterin biosynthesis.</text>
</comment>
<dbReference type="EMBL" id="CP002543">
    <property type="protein sequence ID" value="ADY73462.1"/>
    <property type="molecule type" value="Genomic_DNA"/>
</dbReference>
<dbReference type="InParanoid" id="F0S3P0"/>
<dbReference type="AlphaFoldDB" id="F0S3P0"/>
<evidence type="ECO:0000256" key="5">
    <source>
        <dbReference type="ARBA" id="ARBA00026066"/>
    </source>
</evidence>